<dbReference type="SUPFAM" id="SSF53955">
    <property type="entry name" value="Lysozyme-like"/>
    <property type="match status" value="1"/>
</dbReference>
<dbReference type="InterPro" id="IPR001264">
    <property type="entry name" value="Glyco_trans_51"/>
</dbReference>
<sequence length="808" mass="88183">MALLGAVLVVLAALALGVLYLLIAPRIPDVQGLRHIELQVPLSVYSADNKLIAQFGETRRYPVKVEQIPLQVKQAFIAIEDARFYEHQGLDYKGIGRAVWLLATTDNKRVPGGSTITQQVARGFYLSDEYSYSRKLMEMLLALKMERELTKNEILELYLNKIFFGNRAYGVAAAAEYYYGKKLDQLTLAEAASLAAIPKFPSSGNPIINPERAQIRRNYVLQRMREVGFISVAQERAAQAERNMASRHEPKVELDAPYLAEMVRRAMQDRYGDEAETSGFRVYTTVSSVDQLAAAKAVRDGLIEYDRRHGWRAPEAHLDVAADEDAKALRSRLRPYPFVAGMPVGIVASVAGSSATVITAAADPVTIDTTASRWTGRSPGQLLKRGDIVRLLPTDKAGVFELGQLPKAESALVSLAPEDGAVRAIIGGLSYSRSKFNRATQAQRQPGSSFKPFLYSAAFERGYTPASIVLDAPVVFKDRAGHVWRPQNDNATFAGPIRLREALVQSRNLVSVRLLDAIGVDFARKYITQFGFKIESLPPNLSMSLGTASLTPISMARGYSVFANGGFLIEPYFITRIVDRNGVVIGNTHAPRACRACPERLAREQRTTVVVDGFDFSAGGPTATSTEATAKFDPDFVGPSPLALAPRAIDERSAFLTSSLMRDVVLRGTATAAKVLNRADIGGKTGSTNNHRDAWFAGFGGDLVTAVWVGNDDFKSLGYREYGGKAALPIWINYMRSALKDEPIADQTPPAGVVTVAISPGSGNLLPEGTPGSLKEFMKQEDYDRMLTSSPVQDYSGNNADEASFDVF</sequence>
<feature type="domain" description="Penicillin-binding protein OB-like" evidence="31">
    <location>
        <begin position="311"/>
        <end position="408"/>
    </location>
</feature>
<evidence type="ECO:0000256" key="9">
    <source>
        <dbReference type="ARBA" id="ARBA00022519"/>
    </source>
</evidence>
<evidence type="ECO:0000256" key="7">
    <source>
        <dbReference type="ARBA" id="ARBA00018638"/>
    </source>
</evidence>
<evidence type="ECO:0000256" key="21">
    <source>
        <dbReference type="ARBA" id="ARBA00023251"/>
    </source>
</evidence>
<evidence type="ECO:0000256" key="14">
    <source>
        <dbReference type="ARBA" id="ARBA00022692"/>
    </source>
</evidence>
<keyword evidence="22" id="KW-0511">Multifunctional enzyme</keyword>
<evidence type="ECO:0000256" key="22">
    <source>
        <dbReference type="ARBA" id="ARBA00023268"/>
    </source>
</evidence>
<feature type="domain" description="Penicillin-binding protein transpeptidase" evidence="29">
    <location>
        <begin position="413"/>
        <end position="729"/>
    </location>
</feature>
<dbReference type="GO" id="GO:0009002">
    <property type="term" value="F:serine-type D-Ala-D-Ala carboxypeptidase activity"/>
    <property type="evidence" value="ECO:0007669"/>
    <property type="project" value="UniProtKB-EC"/>
</dbReference>
<keyword evidence="12" id="KW-0328">Glycosyltransferase</keyword>
<evidence type="ECO:0000256" key="19">
    <source>
        <dbReference type="ARBA" id="ARBA00022989"/>
    </source>
</evidence>
<dbReference type="PATRIC" id="fig|1121015.4.peg.1488"/>
<keyword evidence="13" id="KW-0808">Transferase</keyword>
<comment type="similarity">
    <text evidence="4">In the C-terminal section; belongs to the transpeptidase family.</text>
</comment>
<keyword evidence="8" id="KW-1003">Cell membrane</keyword>
<keyword evidence="11" id="KW-0645">Protease</keyword>
<dbReference type="InterPro" id="IPR031376">
    <property type="entry name" value="PCB_OB"/>
</dbReference>
<evidence type="ECO:0000256" key="12">
    <source>
        <dbReference type="ARBA" id="ARBA00022676"/>
    </source>
</evidence>
<organism evidence="32 33">
    <name type="scientific">Arenimonas oryziterrae DSM 21050 = YC6267</name>
    <dbReference type="NCBI Taxonomy" id="1121015"/>
    <lineage>
        <taxon>Bacteria</taxon>
        <taxon>Pseudomonadati</taxon>
        <taxon>Pseudomonadota</taxon>
        <taxon>Gammaproteobacteria</taxon>
        <taxon>Lysobacterales</taxon>
        <taxon>Lysobacteraceae</taxon>
        <taxon>Arenimonas</taxon>
    </lineage>
</organism>
<comment type="function">
    <text evidence="1">Cell wall formation. Synthesis of cross-linked peptidoglycan from the lipid intermediates. The enzyme has a penicillin-insensitive transglycosylase N-terminal domain (formation of linear glycan strands) and a penicillin-sensitive transpeptidase C-terminal domain (cross-linking of the peptide subunits).</text>
</comment>
<dbReference type="InterPro" id="IPR050396">
    <property type="entry name" value="Glycosyltr_51/Transpeptidase"/>
</dbReference>
<evidence type="ECO:0000256" key="24">
    <source>
        <dbReference type="ARBA" id="ARBA00034000"/>
    </source>
</evidence>
<accession>A0A091BGU8</accession>
<keyword evidence="9" id="KW-0997">Cell inner membrane</keyword>
<dbReference type="GO" id="GO:0006508">
    <property type="term" value="P:proteolysis"/>
    <property type="evidence" value="ECO:0007669"/>
    <property type="project" value="UniProtKB-KW"/>
</dbReference>
<evidence type="ECO:0000256" key="26">
    <source>
        <dbReference type="ARBA" id="ARBA00049902"/>
    </source>
</evidence>
<comment type="catalytic activity">
    <reaction evidence="26">
        <text>[GlcNAc-(1-&gt;4)-Mur2Ac(oyl-L-Ala-gamma-D-Glu-L-Lys-D-Ala-D-Ala)](n)-di-trans,octa-cis-undecaprenyl diphosphate + beta-D-GlcNAc-(1-&gt;4)-Mur2Ac(oyl-L-Ala-gamma-D-Glu-L-Lys-D-Ala-D-Ala)-di-trans,octa-cis-undecaprenyl diphosphate = [GlcNAc-(1-&gt;4)-Mur2Ac(oyl-L-Ala-gamma-D-Glu-L-Lys-D-Ala-D-Ala)](n+1)-di-trans,octa-cis-undecaprenyl diphosphate + di-trans,octa-cis-undecaprenyl diphosphate + H(+)</text>
        <dbReference type="Rhea" id="RHEA:23708"/>
        <dbReference type="Rhea" id="RHEA-COMP:9602"/>
        <dbReference type="Rhea" id="RHEA-COMP:9603"/>
        <dbReference type="ChEBI" id="CHEBI:15378"/>
        <dbReference type="ChEBI" id="CHEBI:58405"/>
        <dbReference type="ChEBI" id="CHEBI:60033"/>
        <dbReference type="ChEBI" id="CHEBI:78435"/>
        <dbReference type="EC" id="2.4.99.28"/>
    </reaction>
</comment>
<dbReference type="GO" id="GO:0009252">
    <property type="term" value="P:peptidoglycan biosynthetic process"/>
    <property type="evidence" value="ECO:0007669"/>
    <property type="project" value="UniProtKB-UniPathway"/>
</dbReference>
<dbReference type="EC" id="3.4.16.4" evidence="6"/>
<dbReference type="UniPathway" id="UPA00219"/>
<dbReference type="Pfam" id="PF00905">
    <property type="entry name" value="Transpeptidase"/>
    <property type="match status" value="1"/>
</dbReference>
<dbReference type="InterPro" id="IPR036950">
    <property type="entry name" value="PBP_transglycosylase"/>
</dbReference>
<dbReference type="InterPro" id="IPR001460">
    <property type="entry name" value="PCN-bd_Tpept"/>
</dbReference>
<dbReference type="Gene3D" id="3.40.710.10">
    <property type="entry name" value="DD-peptidase/beta-lactamase superfamily"/>
    <property type="match status" value="2"/>
</dbReference>
<proteinExistence type="inferred from homology"/>
<dbReference type="Pfam" id="PF17092">
    <property type="entry name" value="PCB_OB"/>
    <property type="match status" value="1"/>
</dbReference>
<dbReference type="Pfam" id="PF00912">
    <property type="entry name" value="Transgly"/>
    <property type="match status" value="1"/>
</dbReference>
<evidence type="ECO:0000256" key="4">
    <source>
        <dbReference type="ARBA" id="ARBA00007090"/>
    </source>
</evidence>
<dbReference type="GO" id="GO:0008955">
    <property type="term" value="F:peptidoglycan glycosyltransferase activity"/>
    <property type="evidence" value="ECO:0007669"/>
    <property type="project" value="UniProtKB-EC"/>
</dbReference>
<dbReference type="SUPFAM" id="SSF56601">
    <property type="entry name" value="beta-lactamase/transpeptidase-like"/>
    <property type="match status" value="1"/>
</dbReference>
<dbReference type="eggNOG" id="COG5009">
    <property type="taxonomic scope" value="Bacteria"/>
</dbReference>
<name>A0A091BGU8_9GAMM</name>
<evidence type="ECO:0000256" key="25">
    <source>
        <dbReference type="ARBA" id="ARBA00044770"/>
    </source>
</evidence>
<dbReference type="GO" id="GO:0030288">
    <property type="term" value="C:outer membrane-bounded periplasmic space"/>
    <property type="evidence" value="ECO:0007669"/>
    <property type="project" value="TreeGrafter"/>
</dbReference>
<dbReference type="InterPro" id="IPR012338">
    <property type="entry name" value="Beta-lactam/transpept-like"/>
</dbReference>
<evidence type="ECO:0000256" key="5">
    <source>
        <dbReference type="ARBA" id="ARBA00007739"/>
    </source>
</evidence>
<dbReference type="GO" id="GO:0008658">
    <property type="term" value="F:penicillin binding"/>
    <property type="evidence" value="ECO:0007669"/>
    <property type="project" value="InterPro"/>
</dbReference>
<evidence type="ECO:0000256" key="20">
    <source>
        <dbReference type="ARBA" id="ARBA00023136"/>
    </source>
</evidence>
<keyword evidence="17" id="KW-0735">Signal-anchor</keyword>
<evidence type="ECO:0000256" key="2">
    <source>
        <dbReference type="ARBA" id="ARBA00004249"/>
    </source>
</evidence>
<evidence type="ECO:0000313" key="32">
    <source>
        <dbReference type="EMBL" id="KFN43600.1"/>
    </source>
</evidence>
<dbReference type="EC" id="2.4.99.28" evidence="25"/>
<evidence type="ECO:0000256" key="6">
    <source>
        <dbReference type="ARBA" id="ARBA00012448"/>
    </source>
</evidence>
<protein>
    <recommendedName>
        <fullName evidence="7">Penicillin-binding protein 1A</fullName>
        <ecNumber evidence="25">2.4.99.28</ecNumber>
        <ecNumber evidence="6">3.4.16.4</ecNumber>
    </recommendedName>
</protein>
<comment type="subcellular location">
    <subcellularLocation>
        <location evidence="2">Cell inner membrane</location>
        <topology evidence="2">Single-pass type II membrane protein</topology>
    </subcellularLocation>
</comment>
<comment type="pathway">
    <text evidence="27">Glycan biosynthesis.</text>
</comment>
<evidence type="ECO:0000256" key="10">
    <source>
        <dbReference type="ARBA" id="ARBA00022645"/>
    </source>
</evidence>
<keyword evidence="10" id="KW-0121">Carboxypeptidase</keyword>
<dbReference type="GO" id="GO:0046677">
    <property type="term" value="P:response to antibiotic"/>
    <property type="evidence" value="ECO:0007669"/>
    <property type="project" value="UniProtKB-KW"/>
</dbReference>
<keyword evidence="14" id="KW-0812">Transmembrane</keyword>
<keyword evidence="20" id="KW-0472">Membrane</keyword>
<comment type="caution">
    <text evidence="32">The sequence shown here is derived from an EMBL/GenBank/DDBJ whole genome shotgun (WGS) entry which is preliminary data.</text>
</comment>
<comment type="catalytic activity">
    <reaction evidence="24">
        <text>Preferential cleavage: (Ac)2-L-Lys-D-Ala-|-D-Ala. Also transpeptidation of peptidyl-alanyl moieties that are N-acyl substituents of D-alanine.</text>
        <dbReference type="EC" id="3.4.16.4"/>
    </reaction>
</comment>
<evidence type="ECO:0000256" key="15">
    <source>
        <dbReference type="ARBA" id="ARBA00022801"/>
    </source>
</evidence>
<dbReference type="FunFam" id="1.10.3810.10:FF:000003">
    <property type="entry name" value="Penicillin-binding protein 1a"/>
    <property type="match status" value="1"/>
</dbReference>
<evidence type="ECO:0000256" key="27">
    <source>
        <dbReference type="ARBA" id="ARBA00060592"/>
    </source>
</evidence>
<gene>
    <name evidence="32" type="ORF">N789_10010</name>
</gene>
<keyword evidence="16" id="KW-0133">Cell shape</keyword>
<reference evidence="32 33" key="1">
    <citation type="submission" date="2013-09" db="EMBL/GenBank/DDBJ databases">
        <title>Genome sequencing of Arenimonas oryziterrae.</title>
        <authorList>
            <person name="Chen F."/>
            <person name="Wang G."/>
        </authorList>
    </citation>
    <scope>NUCLEOTIDE SEQUENCE [LARGE SCALE GENOMIC DNA]</scope>
    <source>
        <strain evidence="32 33">YC6267</strain>
    </source>
</reference>
<dbReference type="Gene3D" id="1.10.3810.10">
    <property type="entry name" value="Biosynthetic peptidoglycan transglycosylase-like"/>
    <property type="match status" value="1"/>
</dbReference>
<evidence type="ECO:0000256" key="11">
    <source>
        <dbReference type="ARBA" id="ARBA00022670"/>
    </source>
</evidence>
<comment type="similarity">
    <text evidence="5">In the N-terminal section; belongs to the glycosyltransferase 51 family.</text>
</comment>
<dbReference type="GO" id="GO:0071555">
    <property type="term" value="P:cell wall organization"/>
    <property type="evidence" value="ECO:0007669"/>
    <property type="project" value="UniProtKB-KW"/>
</dbReference>
<evidence type="ECO:0000256" key="28">
    <source>
        <dbReference type="SAM" id="MobiDB-lite"/>
    </source>
</evidence>
<dbReference type="STRING" id="1121015.GCA_000420545_00814"/>
<feature type="region of interest" description="Disordered" evidence="28">
    <location>
        <begin position="789"/>
        <end position="808"/>
    </location>
</feature>
<dbReference type="NCBIfam" id="TIGR02074">
    <property type="entry name" value="PBP_1a_fam"/>
    <property type="match status" value="1"/>
</dbReference>
<evidence type="ECO:0000256" key="17">
    <source>
        <dbReference type="ARBA" id="ARBA00022968"/>
    </source>
</evidence>
<keyword evidence="19" id="KW-1133">Transmembrane helix</keyword>
<keyword evidence="18" id="KW-0573">Peptidoglycan synthesis</keyword>
<evidence type="ECO:0000256" key="8">
    <source>
        <dbReference type="ARBA" id="ARBA00022475"/>
    </source>
</evidence>
<evidence type="ECO:0000259" key="31">
    <source>
        <dbReference type="Pfam" id="PF17092"/>
    </source>
</evidence>
<feature type="compositionally biased region" description="Polar residues" evidence="28">
    <location>
        <begin position="789"/>
        <end position="801"/>
    </location>
</feature>
<keyword evidence="23" id="KW-0961">Cell wall biogenesis/degradation</keyword>
<dbReference type="PANTHER" id="PTHR32282">
    <property type="entry name" value="BINDING PROTEIN TRANSPEPTIDASE, PUTATIVE-RELATED"/>
    <property type="match status" value="1"/>
</dbReference>
<dbReference type="GO" id="GO:0008360">
    <property type="term" value="P:regulation of cell shape"/>
    <property type="evidence" value="ECO:0007669"/>
    <property type="project" value="UniProtKB-KW"/>
</dbReference>
<evidence type="ECO:0000256" key="18">
    <source>
        <dbReference type="ARBA" id="ARBA00022984"/>
    </source>
</evidence>
<evidence type="ECO:0000259" key="30">
    <source>
        <dbReference type="Pfam" id="PF00912"/>
    </source>
</evidence>
<dbReference type="GO" id="GO:0005886">
    <property type="term" value="C:plasma membrane"/>
    <property type="evidence" value="ECO:0007669"/>
    <property type="project" value="UniProtKB-SubCell"/>
</dbReference>
<evidence type="ECO:0000256" key="23">
    <source>
        <dbReference type="ARBA" id="ARBA00023316"/>
    </source>
</evidence>
<feature type="domain" description="Glycosyl transferase family 51" evidence="30">
    <location>
        <begin position="49"/>
        <end position="224"/>
    </location>
</feature>
<evidence type="ECO:0000256" key="13">
    <source>
        <dbReference type="ARBA" id="ARBA00022679"/>
    </source>
</evidence>
<dbReference type="PANTHER" id="PTHR32282:SF27">
    <property type="entry name" value="PENICILLIN-BINDING PROTEIN 1A"/>
    <property type="match status" value="1"/>
</dbReference>
<keyword evidence="33" id="KW-1185">Reference proteome</keyword>
<dbReference type="InterPro" id="IPR023346">
    <property type="entry name" value="Lysozyme-like_dom_sf"/>
</dbReference>
<evidence type="ECO:0000256" key="1">
    <source>
        <dbReference type="ARBA" id="ARBA00002624"/>
    </source>
</evidence>
<keyword evidence="15" id="KW-0378">Hydrolase</keyword>
<keyword evidence="21" id="KW-0046">Antibiotic resistance</keyword>
<evidence type="ECO:0000259" key="29">
    <source>
        <dbReference type="Pfam" id="PF00905"/>
    </source>
</evidence>
<dbReference type="AlphaFoldDB" id="A0A091BGU8"/>
<dbReference type="Proteomes" id="UP000029385">
    <property type="component" value="Unassembled WGS sequence"/>
</dbReference>
<evidence type="ECO:0000313" key="33">
    <source>
        <dbReference type="Proteomes" id="UP000029385"/>
    </source>
</evidence>
<evidence type="ECO:0000256" key="3">
    <source>
        <dbReference type="ARBA" id="ARBA00004752"/>
    </source>
</evidence>
<comment type="pathway">
    <text evidence="3">Cell wall biogenesis; peptidoglycan biosynthesis.</text>
</comment>
<evidence type="ECO:0000256" key="16">
    <source>
        <dbReference type="ARBA" id="ARBA00022960"/>
    </source>
</evidence>
<dbReference type="EMBL" id="AVCI01000005">
    <property type="protein sequence ID" value="KFN43600.1"/>
    <property type="molecule type" value="Genomic_DNA"/>
</dbReference>